<evidence type="ECO:0000313" key="2">
    <source>
        <dbReference type="EMBL" id="MBC8627503.1"/>
    </source>
</evidence>
<protein>
    <submittedName>
        <fullName evidence="2">DUF3786 domain-containing protein</fullName>
    </submittedName>
</protein>
<name>A0ABR7P7Y2_9FIRM</name>
<dbReference type="Pfam" id="PF12654">
    <property type="entry name" value="DUF3786"/>
    <property type="match status" value="1"/>
</dbReference>
<accession>A0ABR7P7Y2</accession>
<proteinExistence type="predicted"/>
<comment type="caution">
    <text evidence="2">The sequence shown here is derived from an EMBL/GenBank/DDBJ whole genome shotgun (WGS) entry which is preliminary data.</text>
</comment>
<gene>
    <name evidence="2" type="ORF">H8712_02475</name>
</gene>
<sequence>MQENKSSNYDKLSEEWRLKFLEMDKELVKKKLPEIRQENDIFLITHFGEQYGVSLKDGTIFLVNQRERPVSNGVKMDIYNLFWYSKEDAFFMNRWVPFRDVRGASPFTPAFERNVLMPFAKTFEGHTEELKKAAEAIGGISVKQGDAGYIIPAFDCIPMQYLFWDGDDEFSAQANILYDYSVTDYIHVESTVSLATEGILRLAEVAGLELKGNIFRM</sequence>
<dbReference type="EMBL" id="JACRTP010000001">
    <property type="protein sequence ID" value="MBC8627503.1"/>
    <property type="molecule type" value="Genomic_DNA"/>
</dbReference>
<evidence type="ECO:0000313" key="3">
    <source>
        <dbReference type="Proteomes" id="UP000661649"/>
    </source>
</evidence>
<feature type="domain" description="DUF3786" evidence="1">
    <location>
        <begin position="35"/>
        <end position="196"/>
    </location>
</feature>
<reference evidence="2 3" key="1">
    <citation type="submission" date="2020-08" db="EMBL/GenBank/DDBJ databases">
        <title>Genome public.</title>
        <authorList>
            <person name="Liu C."/>
            <person name="Sun Q."/>
        </authorList>
    </citation>
    <scope>NUCLEOTIDE SEQUENCE [LARGE SCALE GENOMIC DNA]</scope>
    <source>
        <strain evidence="2 3">3_YM_SP_D4_24.mj</strain>
    </source>
</reference>
<dbReference type="InterPro" id="IPR024264">
    <property type="entry name" value="DUF3786"/>
</dbReference>
<evidence type="ECO:0000259" key="1">
    <source>
        <dbReference type="Pfam" id="PF12654"/>
    </source>
</evidence>
<keyword evidence="3" id="KW-1185">Reference proteome</keyword>
<organism evidence="2 3">
    <name type="scientific">Blautia stercoris</name>
    <dbReference type="NCBI Taxonomy" id="871664"/>
    <lineage>
        <taxon>Bacteria</taxon>
        <taxon>Bacillati</taxon>
        <taxon>Bacillota</taxon>
        <taxon>Clostridia</taxon>
        <taxon>Lachnospirales</taxon>
        <taxon>Lachnospiraceae</taxon>
        <taxon>Blautia</taxon>
    </lineage>
</organism>
<dbReference type="Proteomes" id="UP000661649">
    <property type="component" value="Unassembled WGS sequence"/>
</dbReference>
<dbReference type="RefSeq" id="WP_187558163.1">
    <property type="nucleotide sequence ID" value="NZ_JACRTP010000001.1"/>
</dbReference>